<accession>A0AAD7RXW8</accession>
<feature type="region of interest" description="Disordered" evidence="1">
    <location>
        <begin position="1"/>
        <end position="30"/>
    </location>
</feature>
<name>A0AAD7RXW8_9TELE</name>
<evidence type="ECO:0000313" key="2">
    <source>
        <dbReference type="EMBL" id="KAJ8392193.1"/>
    </source>
</evidence>
<proteinExistence type="predicted"/>
<sequence>MGGPDQTADTRSRPGKARCSPPLNTGSPLAAPPTLLCAALRCSAAPCSAQSRHPPARPTALTNSQTTSTLKQLLRLQISAVQEYPALPFTDWHSRSRRCQPARKPPSDGTHKNRSRTLGLSLKQSWLLPYHSVPP</sequence>
<organism evidence="2 3">
    <name type="scientific">Aldrovandia affinis</name>
    <dbReference type="NCBI Taxonomy" id="143900"/>
    <lineage>
        <taxon>Eukaryota</taxon>
        <taxon>Metazoa</taxon>
        <taxon>Chordata</taxon>
        <taxon>Craniata</taxon>
        <taxon>Vertebrata</taxon>
        <taxon>Euteleostomi</taxon>
        <taxon>Actinopterygii</taxon>
        <taxon>Neopterygii</taxon>
        <taxon>Teleostei</taxon>
        <taxon>Notacanthiformes</taxon>
        <taxon>Halosauridae</taxon>
        <taxon>Aldrovandia</taxon>
    </lineage>
</organism>
<reference evidence="2" key="1">
    <citation type="journal article" date="2023" name="Science">
        <title>Genome structures resolve the early diversification of teleost fishes.</title>
        <authorList>
            <person name="Parey E."/>
            <person name="Louis A."/>
            <person name="Montfort J."/>
            <person name="Bouchez O."/>
            <person name="Roques C."/>
            <person name="Iampietro C."/>
            <person name="Lluch J."/>
            <person name="Castinel A."/>
            <person name="Donnadieu C."/>
            <person name="Desvignes T."/>
            <person name="Floi Bucao C."/>
            <person name="Jouanno E."/>
            <person name="Wen M."/>
            <person name="Mejri S."/>
            <person name="Dirks R."/>
            <person name="Jansen H."/>
            <person name="Henkel C."/>
            <person name="Chen W.J."/>
            <person name="Zahm M."/>
            <person name="Cabau C."/>
            <person name="Klopp C."/>
            <person name="Thompson A.W."/>
            <person name="Robinson-Rechavi M."/>
            <person name="Braasch I."/>
            <person name="Lecointre G."/>
            <person name="Bobe J."/>
            <person name="Postlethwait J.H."/>
            <person name="Berthelot C."/>
            <person name="Roest Crollius H."/>
            <person name="Guiguen Y."/>
        </authorList>
    </citation>
    <scope>NUCLEOTIDE SEQUENCE</scope>
    <source>
        <strain evidence="2">NC1722</strain>
    </source>
</reference>
<dbReference type="AlphaFoldDB" id="A0AAD7RXW8"/>
<protein>
    <submittedName>
        <fullName evidence="2">Uncharacterized protein</fullName>
    </submittedName>
</protein>
<keyword evidence="3" id="KW-1185">Reference proteome</keyword>
<evidence type="ECO:0000256" key="1">
    <source>
        <dbReference type="SAM" id="MobiDB-lite"/>
    </source>
</evidence>
<comment type="caution">
    <text evidence="2">The sequence shown here is derived from an EMBL/GenBank/DDBJ whole genome shotgun (WGS) entry which is preliminary data.</text>
</comment>
<gene>
    <name evidence="2" type="ORF">AAFF_G00077610</name>
</gene>
<dbReference type="Proteomes" id="UP001221898">
    <property type="component" value="Unassembled WGS sequence"/>
</dbReference>
<feature type="region of interest" description="Disordered" evidence="1">
    <location>
        <begin position="92"/>
        <end position="118"/>
    </location>
</feature>
<dbReference type="EMBL" id="JAINUG010000148">
    <property type="protein sequence ID" value="KAJ8392193.1"/>
    <property type="molecule type" value="Genomic_DNA"/>
</dbReference>
<evidence type="ECO:0000313" key="3">
    <source>
        <dbReference type="Proteomes" id="UP001221898"/>
    </source>
</evidence>